<dbReference type="PANTHER" id="PTHR43818:SF11">
    <property type="entry name" value="BCDNA.GH03377"/>
    <property type="match status" value="1"/>
</dbReference>
<reference evidence="5 6" key="1">
    <citation type="journal article" date="2019" name="Environ. Microbiol.">
        <title>Species interactions and distinct microbial communities in high Arctic permafrost affected cryosols are associated with the CH4 and CO2 gas fluxes.</title>
        <authorList>
            <person name="Altshuler I."/>
            <person name="Hamel J."/>
            <person name="Turney S."/>
            <person name="Magnuson E."/>
            <person name="Levesque R."/>
            <person name="Greer C."/>
            <person name="Whyte L.G."/>
        </authorList>
    </citation>
    <scope>NUCLEOTIDE SEQUENCE [LARGE SCALE GENOMIC DNA]</scope>
    <source>
        <strain evidence="5 6">E6.1</strain>
    </source>
</reference>
<accession>A0A502G3U3</accession>
<dbReference type="InterPro" id="IPR004104">
    <property type="entry name" value="Gfo/Idh/MocA-like_OxRdtase_C"/>
</dbReference>
<keyword evidence="2" id="KW-0732">Signal</keyword>
<dbReference type="PROSITE" id="PS51318">
    <property type="entry name" value="TAT"/>
    <property type="match status" value="1"/>
</dbReference>
<dbReference type="InterPro" id="IPR050463">
    <property type="entry name" value="Gfo/Idh/MocA_oxidrdct_glycsds"/>
</dbReference>
<feature type="domain" description="Gfo/Idh/MocA-like oxidoreductase C-terminal" evidence="4">
    <location>
        <begin position="183"/>
        <end position="371"/>
    </location>
</feature>
<feature type="chain" id="PRO_5021377306" evidence="2">
    <location>
        <begin position="29"/>
        <end position="376"/>
    </location>
</feature>
<proteinExistence type="predicted"/>
<evidence type="ECO:0000259" key="3">
    <source>
        <dbReference type="Pfam" id="PF01408"/>
    </source>
</evidence>
<dbReference type="AlphaFoldDB" id="A0A502G3U3"/>
<name>A0A502G3U3_9SPHN</name>
<gene>
    <name evidence="5" type="ORF">EAH76_02295</name>
</gene>
<protein>
    <submittedName>
        <fullName evidence="5">Gfo/Idh/MocA family oxidoreductase</fullName>
    </submittedName>
</protein>
<feature type="signal peptide" evidence="2">
    <location>
        <begin position="1"/>
        <end position="28"/>
    </location>
</feature>
<dbReference type="InterPro" id="IPR006311">
    <property type="entry name" value="TAT_signal"/>
</dbReference>
<dbReference type="Gene3D" id="3.40.50.720">
    <property type="entry name" value="NAD(P)-binding Rossmann-like Domain"/>
    <property type="match status" value="1"/>
</dbReference>
<dbReference type="RefSeq" id="WP_140847504.1">
    <property type="nucleotide sequence ID" value="NZ_RCZC01000001.1"/>
</dbReference>
<dbReference type="Proteomes" id="UP000319931">
    <property type="component" value="Unassembled WGS sequence"/>
</dbReference>
<dbReference type="OrthoDB" id="9792935at2"/>
<evidence type="ECO:0000259" key="4">
    <source>
        <dbReference type="Pfam" id="PF02894"/>
    </source>
</evidence>
<dbReference type="InterPro" id="IPR000683">
    <property type="entry name" value="Gfo/Idh/MocA-like_OxRdtase_N"/>
</dbReference>
<evidence type="ECO:0000256" key="1">
    <source>
        <dbReference type="ARBA" id="ARBA00023002"/>
    </source>
</evidence>
<evidence type="ECO:0000313" key="6">
    <source>
        <dbReference type="Proteomes" id="UP000319931"/>
    </source>
</evidence>
<dbReference type="InterPro" id="IPR008354">
    <property type="entry name" value="Glc-Fru_OxRdtase_bac"/>
</dbReference>
<evidence type="ECO:0000313" key="5">
    <source>
        <dbReference type="EMBL" id="TPG56404.1"/>
    </source>
</evidence>
<dbReference type="SUPFAM" id="SSF51735">
    <property type="entry name" value="NAD(P)-binding Rossmann-fold domains"/>
    <property type="match status" value="1"/>
</dbReference>
<dbReference type="GO" id="GO:0016491">
    <property type="term" value="F:oxidoreductase activity"/>
    <property type="evidence" value="ECO:0007669"/>
    <property type="project" value="UniProtKB-KW"/>
</dbReference>
<keyword evidence="6" id="KW-1185">Reference proteome</keyword>
<sequence length="376" mass="40940">MDFGRRDFLLSAAAAAVAPQMIATPAGAQTPLPAGGRKLGYAIVGLGSYGLGVIIPEFAHCQHSKLVAVVTGDAAKGKRVAAEHGLGANAVYSYARFDEIRNNPEIDIVYVCLPNSMHAEYTIRAAKAGKHVMCEKPMAISVAECEAMIAACRKADRKLMIGYRCHFEPFNLEAMRLARSGAAGKIRYVRTEHGFTQGDPSKWRLKRALSGGGSLMDMGVYSLQAARYMTGEEPIAVTARESTDRNDPRFREVEDMIEWNLEFPSGAIAGCQSMYSANQNHILLMGDKGRIELEPATRYSGNHIWTGKDGRERELTPPPGPGVTQFAGQLDHLADCIVAGREPIVGGEEGLRDMRIVEAIYRSAREGRTIRLDGRA</sequence>
<evidence type="ECO:0000256" key="2">
    <source>
        <dbReference type="SAM" id="SignalP"/>
    </source>
</evidence>
<dbReference type="InterPro" id="IPR036291">
    <property type="entry name" value="NAD(P)-bd_dom_sf"/>
</dbReference>
<keyword evidence="1" id="KW-0560">Oxidoreductase</keyword>
<comment type="caution">
    <text evidence="5">The sequence shown here is derived from an EMBL/GenBank/DDBJ whole genome shotgun (WGS) entry which is preliminary data.</text>
</comment>
<dbReference type="SUPFAM" id="SSF55347">
    <property type="entry name" value="Glyceraldehyde-3-phosphate dehydrogenase-like, C-terminal domain"/>
    <property type="match status" value="1"/>
</dbReference>
<dbReference type="Pfam" id="PF02894">
    <property type="entry name" value="GFO_IDH_MocA_C"/>
    <property type="match status" value="1"/>
</dbReference>
<feature type="domain" description="Gfo/Idh/MocA-like oxidoreductase N-terminal" evidence="3">
    <location>
        <begin position="40"/>
        <end position="163"/>
    </location>
</feature>
<dbReference type="Gene3D" id="3.30.360.10">
    <property type="entry name" value="Dihydrodipicolinate Reductase, domain 2"/>
    <property type="match status" value="1"/>
</dbReference>
<dbReference type="PANTHER" id="PTHR43818">
    <property type="entry name" value="BCDNA.GH03377"/>
    <property type="match status" value="1"/>
</dbReference>
<dbReference type="Pfam" id="PF01408">
    <property type="entry name" value="GFO_IDH_MocA"/>
    <property type="match status" value="1"/>
</dbReference>
<dbReference type="PRINTS" id="PR01775">
    <property type="entry name" value="GLFROXRDTASE"/>
</dbReference>
<dbReference type="GO" id="GO:0000166">
    <property type="term" value="F:nucleotide binding"/>
    <property type="evidence" value="ECO:0007669"/>
    <property type="project" value="InterPro"/>
</dbReference>
<organism evidence="5 6">
    <name type="scientific">Sphingomonas glacialis</name>
    <dbReference type="NCBI Taxonomy" id="658225"/>
    <lineage>
        <taxon>Bacteria</taxon>
        <taxon>Pseudomonadati</taxon>
        <taxon>Pseudomonadota</taxon>
        <taxon>Alphaproteobacteria</taxon>
        <taxon>Sphingomonadales</taxon>
        <taxon>Sphingomonadaceae</taxon>
        <taxon>Sphingomonas</taxon>
    </lineage>
</organism>
<dbReference type="EMBL" id="RCZC01000001">
    <property type="protein sequence ID" value="TPG56404.1"/>
    <property type="molecule type" value="Genomic_DNA"/>
</dbReference>